<protein>
    <recommendedName>
        <fullName evidence="3">SMI1 / KNR4 family (SUKH-1)</fullName>
    </recommendedName>
</protein>
<dbReference type="EMBL" id="FONR01000055">
    <property type="protein sequence ID" value="SFH18707.1"/>
    <property type="molecule type" value="Genomic_DNA"/>
</dbReference>
<reference evidence="1 2" key="1">
    <citation type="submission" date="2016-10" db="EMBL/GenBank/DDBJ databases">
        <authorList>
            <person name="de Groot N.N."/>
        </authorList>
    </citation>
    <scope>NUCLEOTIDE SEQUENCE [LARGE SCALE GENOMIC DNA]</scope>
    <source>
        <strain evidence="1 2">OK461</strain>
    </source>
</reference>
<evidence type="ECO:0000313" key="2">
    <source>
        <dbReference type="Proteomes" id="UP000181942"/>
    </source>
</evidence>
<gene>
    <name evidence="1" type="ORF">SAMN02787118_1552</name>
</gene>
<proteinExistence type="predicted"/>
<sequence>MHEAGDVREAWGRVTAWLERNDPEALAALGGPGSQAAIGEAELRMDLKLPRGMWQWLLANDIDAGRQPDGQSCLVALGCELGPVPGSDHWFWD</sequence>
<evidence type="ECO:0000313" key="1">
    <source>
        <dbReference type="EMBL" id="SFH18707.1"/>
    </source>
</evidence>
<dbReference type="Proteomes" id="UP000181942">
    <property type="component" value="Unassembled WGS sequence"/>
</dbReference>
<dbReference type="AlphaFoldDB" id="A0A1I2Y034"/>
<name>A0A1I2Y034_9ACTN</name>
<organism evidence="1 2">
    <name type="scientific">Streptomyces mirabilis</name>
    <dbReference type="NCBI Taxonomy" id="68239"/>
    <lineage>
        <taxon>Bacteria</taxon>
        <taxon>Bacillati</taxon>
        <taxon>Actinomycetota</taxon>
        <taxon>Actinomycetes</taxon>
        <taxon>Kitasatosporales</taxon>
        <taxon>Streptomycetaceae</taxon>
        <taxon>Streptomyces</taxon>
    </lineage>
</organism>
<evidence type="ECO:0008006" key="3">
    <source>
        <dbReference type="Google" id="ProtNLM"/>
    </source>
</evidence>
<accession>A0A1I2Y034</accession>